<feature type="compositionally biased region" description="Basic and acidic residues" evidence="1">
    <location>
        <begin position="8"/>
        <end position="18"/>
    </location>
</feature>
<feature type="compositionally biased region" description="Polar residues" evidence="1">
    <location>
        <begin position="84"/>
        <end position="102"/>
    </location>
</feature>
<evidence type="ECO:0000313" key="3">
    <source>
        <dbReference type="Proteomes" id="UP001497482"/>
    </source>
</evidence>
<feature type="compositionally biased region" description="Low complexity" evidence="1">
    <location>
        <begin position="109"/>
        <end position="135"/>
    </location>
</feature>
<evidence type="ECO:0000256" key="1">
    <source>
        <dbReference type="SAM" id="MobiDB-lite"/>
    </source>
</evidence>
<feature type="region of interest" description="Disordered" evidence="1">
    <location>
        <begin position="1"/>
        <end position="36"/>
    </location>
</feature>
<proteinExistence type="predicted"/>
<feature type="region of interest" description="Disordered" evidence="1">
    <location>
        <begin position="291"/>
        <end position="352"/>
    </location>
</feature>
<reference evidence="2 3" key="1">
    <citation type="submission" date="2024-04" db="EMBL/GenBank/DDBJ databases">
        <authorList>
            <person name="Waldvogel A.-M."/>
            <person name="Schoenle A."/>
        </authorList>
    </citation>
    <scope>NUCLEOTIDE SEQUENCE [LARGE SCALE GENOMIC DNA]</scope>
</reference>
<gene>
    <name evidence="2" type="ORF">KC01_LOCUS24715</name>
</gene>
<feature type="region of interest" description="Disordered" evidence="1">
    <location>
        <begin position="50"/>
        <end position="147"/>
    </location>
</feature>
<accession>A0AAV2L6X2</accession>
<sequence length="352" mass="38754">MCSKFRRGSLDELRRQRNTEVSGPRIRDRNTHGVHAAKVSLPPARFVRERETDITSRTRAYVRASRRRQTPAAAKASAPEQRTIHSVLSSNRCDSSATSAKNNPPPPQRRAAQSRAQPRRAAQSRAQPRRAAQSRSEPRTLSAASSLDMNTESWHRCLKSIVQLSKVLKPVLKQSQGSSYRGCSHRAAVCTGAADSSAADLLSLIRLIPRVERTLFSKRLKESFSTSLPSYLQDRAEHCVCNVIKGYSFPKELIKQSNILVTPCLPSAIETCSFSVGASCSLVKPVRPHSSPGPFSSAATDRPQPQCDSSEFRPLINELTSPHTTPHPRPAGGGKNSSVTIGERQNEEREMN</sequence>
<dbReference type="EMBL" id="OZ035842">
    <property type="protein sequence ID" value="CAL1595995.1"/>
    <property type="molecule type" value="Genomic_DNA"/>
</dbReference>
<name>A0AAV2L6X2_KNICA</name>
<protein>
    <submittedName>
        <fullName evidence="2">Uncharacterized protein</fullName>
    </submittedName>
</protein>
<organism evidence="2 3">
    <name type="scientific">Knipowitschia caucasica</name>
    <name type="common">Caucasian dwarf goby</name>
    <name type="synonym">Pomatoschistus caucasicus</name>
    <dbReference type="NCBI Taxonomy" id="637954"/>
    <lineage>
        <taxon>Eukaryota</taxon>
        <taxon>Metazoa</taxon>
        <taxon>Chordata</taxon>
        <taxon>Craniata</taxon>
        <taxon>Vertebrata</taxon>
        <taxon>Euteleostomi</taxon>
        <taxon>Actinopterygii</taxon>
        <taxon>Neopterygii</taxon>
        <taxon>Teleostei</taxon>
        <taxon>Neoteleostei</taxon>
        <taxon>Acanthomorphata</taxon>
        <taxon>Gobiaria</taxon>
        <taxon>Gobiiformes</taxon>
        <taxon>Gobioidei</taxon>
        <taxon>Gobiidae</taxon>
        <taxon>Gobiinae</taxon>
        <taxon>Knipowitschia</taxon>
    </lineage>
</organism>
<dbReference type="Proteomes" id="UP001497482">
    <property type="component" value="Chromosome 20"/>
</dbReference>
<keyword evidence="3" id="KW-1185">Reference proteome</keyword>
<evidence type="ECO:0000313" key="2">
    <source>
        <dbReference type="EMBL" id="CAL1595995.1"/>
    </source>
</evidence>
<dbReference type="AlphaFoldDB" id="A0AAV2L6X2"/>